<dbReference type="InterPro" id="IPR023298">
    <property type="entry name" value="ATPase_P-typ_TM_dom_sf"/>
</dbReference>
<dbReference type="GO" id="GO:0140326">
    <property type="term" value="F:ATPase-coupled intramembrane lipid transporter activity"/>
    <property type="evidence" value="ECO:0007669"/>
    <property type="project" value="TreeGrafter"/>
</dbReference>
<proteinExistence type="predicted"/>
<dbReference type="STRING" id="999810.G2YVF2"/>
<dbReference type="PANTHER" id="PTHR24092:SF174">
    <property type="entry name" value="PHOSPHOLIPID-TRANSPORTING ATPASE DNF3-RELATED"/>
    <property type="match status" value="1"/>
</dbReference>
<dbReference type="Gene3D" id="2.70.150.10">
    <property type="entry name" value="Calcium-transporting ATPase, cytoplasmic transduction domain A"/>
    <property type="match status" value="1"/>
</dbReference>
<feature type="domain" description="P-type ATPase N-terminal" evidence="2">
    <location>
        <begin position="250"/>
        <end position="283"/>
    </location>
</feature>
<evidence type="ECO:0000256" key="1">
    <source>
        <dbReference type="SAM" id="MobiDB-lite"/>
    </source>
</evidence>
<evidence type="ECO:0000313" key="4">
    <source>
        <dbReference type="Proteomes" id="UP000008177"/>
    </source>
</evidence>
<dbReference type="InterPro" id="IPR008250">
    <property type="entry name" value="ATPase_P-typ_transduc_dom_A_sf"/>
</dbReference>
<feature type="compositionally biased region" description="Polar residues" evidence="1">
    <location>
        <begin position="7"/>
        <end position="24"/>
    </location>
</feature>
<dbReference type="InParanoid" id="G2YVF2"/>
<feature type="compositionally biased region" description="Low complexity" evidence="1">
    <location>
        <begin position="166"/>
        <end position="179"/>
    </location>
</feature>
<evidence type="ECO:0000259" key="2">
    <source>
        <dbReference type="Pfam" id="PF16209"/>
    </source>
</evidence>
<feature type="region of interest" description="Disordered" evidence="1">
    <location>
        <begin position="1"/>
        <end position="110"/>
    </location>
</feature>
<dbReference type="HOGENOM" id="CLU_566175_0_0_1"/>
<protein>
    <submittedName>
        <fullName evidence="3">Similar to P-type ATPase</fullName>
    </submittedName>
</protein>
<dbReference type="GO" id="GO:0005802">
    <property type="term" value="C:trans-Golgi network"/>
    <property type="evidence" value="ECO:0007669"/>
    <property type="project" value="TreeGrafter"/>
</dbReference>
<feature type="compositionally biased region" description="Polar residues" evidence="1">
    <location>
        <begin position="63"/>
        <end position="75"/>
    </location>
</feature>
<dbReference type="EMBL" id="FQ790355">
    <property type="protein sequence ID" value="CCD55600.1"/>
    <property type="molecule type" value="Genomic_DNA"/>
</dbReference>
<evidence type="ECO:0000313" key="3">
    <source>
        <dbReference type="EMBL" id="CCD55600.1"/>
    </source>
</evidence>
<dbReference type="SUPFAM" id="SSF81665">
    <property type="entry name" value="Calcium ATPase, transmembrane domain M"/>
    <property type="match status" value="1"/>
</dbReference>
<dbReference type="SUPFAM" id="SSF81653">
    <property type="entry name" value="Calcium ATPase, transduction domain A"/>
    <property type="match status" value="1"/>
</dbReference>
<dbReference type="GO" id="GO:0005886">
    <property type="term" value="C:plasma membrane"/>
    <property type="evidence" value="ECO:0007669"/>
    <property type="project" value="TreeGrafter"/>
</dbReference>
<organism evidence="3 4">
    <name type="scientific">Botryotinia fuckeliana (strain T4)</name>
    <name type="common">Noble rot fungus</name>
    <name type="synonym">Botrytis cinerea</name>
    <dbReference type="NCBI Taxonomy" id="999810"/>
    <lineage>
        <taxon>Eukaryota</taxon>
        <taxon>Fungi</taxon>
        <taxon>Dikarya</taxon>
        <taxon>Ascomycota</taxon>
        <taxon>Pezizomycotina</taxon>
        <taxon>Leotiomycetes</taxon>
        <taxon>Helotiales</taxon>
        <taxon>Sclerotiniaceae</taxon>
        <taxon>Botrytis</taxon>
    </lineage>
</organism>
<dbReference type="GO" id="GO:0045332">
    <property type="term" value="P:phospholipid translocation"/>
    <property type="evidence" value="ECO:0007669"/>
    <property type="project" value="TreeGrafter"/>
</dbReference>
<feature type="compositionally biased region" description="Basic and acidic residues" evidence="1">
    <location>
        <begin position="40"/>
        <end position="59"/>
    </location>
</feature>
<sequence>MAGDIGTRSTSPSSCDELTSSDDSNAPPATMDPAPLATNKENHRVRFSVDVERDRDRGGFVESFSQRPTPPNLSIDTRAAGTETAADGRATTLGQGRRVLGISPISPRTRDRGYSLRRTLFARGLNNSEPEPDNIELVEAEPSQNGGKKTQTSVAVCPVHDEIEETPSVSTQPTSSSRTSKYKDKKAFGTRDLPNYDRFVRKVKGDDSIIRRAKKKSQWLWREKILKDILRQREIPPSKDGRHLSKEMLLVRAFSKLANAYFLLVSILQMVPGLSPTGSYTTIAPLLVFVMISMAKEGYDDVRRYKLDQVENNNQTLVLNAYTPLDINEKSHIGSKGPRSKRVKKGLGIDSPETVHEIDIEATASGPRHWATLKWKNLKVGDIIKLERDEAVPADILLLHADGPNNIAFIETMALDGETNLKTKSPPVPLVKKCSTVEKLVDCRAHVVIEDPNLDLYNFDGRVTIDGETLPLTTNEISAKSE</sequence>
<name>G2YVF2_BOTF4</name>
<reference evidence="4" key="1">
    <citation type="journal article" date="2011" name="PLoS Genet.">
        <title>Genomic analysis of the necrotrophic fungal pathogens Sclerotinia sclerotiorum and Botrytis cinerea.</title>
        <authorList>
            <person name="Amselem J."/>
            <person name="Cuomo C.A."/>
            <person name="van Kan J.A."/>
            <person name="Viaud M."/>
            <person name="Benito E.P."/>
            <person name="Couloux A."/>
            <person name="Coutinho P.M."/>
            <person name="de Vries R.P."/>
            <person name="Dyer P.S."/>
            <person name="Fillinger S."/>
            <person name="Fournier E."/>
            <person name="Gout L."/>
            <person name="Hahn M."/>
            <person name="Kohn L."/>
            <person name="Lapalu N."/>
            <person name="Plummer K.M."/>
            <person name="Pradier J.M."/>
            <person name="Quevillon E."/>
            <person name="Sharon A."/>
            <person name="Simon A."/>
            <person name="ten Have A."/>
            <person name="Tudzynski B."/>
            <person name="Tudzynski P."/>
            <person name="Wincker P."/>
            <person name="Andrew M."/>
            <person name="Anthouard V."/>
            <person name="Beever R.E."/>
            <person name="Beffa R."/>
            <person name="Benoit I."/>
            <person name="Bouzid O."/>
            <person name="Brault B."/>
            <person name="Chen Z."/>
            <person name="Choquer M."/>
            <person name="Collemare J."/>
            <person name="Cotton P."/>
            <person name="Danchin E.G."/>
            <person name="Da Silva C."/>
            <person name="Gautier A."/>
            <person name="Giraud C."/>
            <person name="Giraud T."/>
            <person name="Gonzalez C."/>
            <person name="Grossetete S."/>
            <person name="Guldener U."/>
            <person name="Henrissat B."/>
            <person name="Howlett B.J."/>
            <person name="Kodira C."/>
            <person name="Kretschmer M."/>
            <person name="Lappartient A."/>
            <person name="Leroch M."/>
            <person name="Levis C."/>
            <person name="Mauceli E."/>
            <person name="Neuveglise C."/>
            <person name="Oeser B."/>
            <person name="Pearson M."/>
            <person name="Poulain J."/>
            <person name="Poussereau N."/>
            <person name="Quesneville H."/>
            <person name="Rascle C."/>
            <person name="Schumacher J."/>
            <person name="Segurens B."/>
            <person name="Sexton A."/>
            <person name="Silva E."/>
            <person name="Sirven C."/>
            <person name="Soanes D.M."/>
            <person name="Talbot N.J."/>
            <person name="Templeton M."/>
            <person name="Yandava C."/>
            <person name="Yarden O."/>
            <person name="Zeng Q."/>
            <person name="Rollins J.A."/>
            <person name="Lebrun M.H."/>
            <person name="Dickman M."/>
        </authorList>
    </citation>
    <scope>NUCLEOTIDE SEQUENCE [LARGE SCALE GENOMIC DNA]</scope>
    <source>
        <strain evidence="4">T4</strain>
    </source>
</reference>
<accession>G2YVF2</accession>
<dbReference type="InterPro" id="IPR032631">
    <property type="entry name" value="P-type_ATPase_N"/>
</dbReference>
<dbReference type="Proteomes" id="UP000008177">
    <property type="component" value="Unplaced contigs"/>
</dbReference>
<dbReference type="GO" id="GO:0006892">
    <property type="term" value="P:post-Golgi vesicle-mediated transport"/>
    <property type="evidence" value="ECO:0007669"/>
    <property type="project" value="TreeGrafter"/>
</dbReference>
<feature type="region of interest" description="Disordered" evidence="1">
    <location>
        <begin position="161"/>
        <end position="186"/>
    </location>
</feature>
<dbReference type="AlphaFoldDB" id="G2YVF2"/>
<dbReference type="Pfam" id="PF16209">
    <property type="entry name" value="PhoLip_ATPase_N"/>
    <property type="match status" value="1"/>
</dbReference>
<dbReference type="GO" id="GO:0032456">
    <property type="term" value="P:endocytic recycling"/>
    <property type="evidence" value="ECO:0007669"/>
    <property type="project" value="TreeGrafter"/>
</dbReference>
<gene>
    <name evidence="3" type="ORF">BofuT4_P155910.1</name>
</gene>
<dbReference type="PANTHER" id="PTHR24092">
    <property type="entry name" value="PROBABLE PHOSPHOLIPID-TRANSPORTING ATPASE"/>
    <property type="match status" value="1"/>
</dbReference>